<comment type="caution">
    <text evidence="2">The sequence shown here is derived from an EMBL/GenBank/DDBJ whole genome shotgun (WGS) entry which is preliminary data.</text>
</comment>
<sequence>MGSRNFQFEILVVPEHLRENIVSNNDQNKFKCSQENLLAYWIPEGFRAVLMPKKDLHLVRQPNQLSNNISGSPSFNHQANNNAPTNQQNSHVIRNASVKRRNNPMGNGRQMRRPLTALDMYYLNLRAKSSTNLPPETVFEMWHAEPEDVRRKYRRLALRQRIELGLRYNNTCRPPLKSQLMMNSSGFSENMQNPLYENNNTTASNMLSNVMKENMQQQNMTRFYSYVERSVPIRQDSSGSSESDEDSDDAPFARLRNNHHVPSSYGNNNENNPNDLH</sequence>
<name>A0A9N9BZ16_9GLOM</name>
<dbReference type="AlphaFoldDB" id="A0A9N9BZ16"/>
<organism evidence="2 3">
    <name type="scientific">Ambispora leptoticha</name>
    <dbReference type="NCBI Taxonomy" id="144679"/>
    <lineage>
        <taxon>Eukaryota</taxon>
        <taxon>Fungi</taxon>
        <taxon>Fungi incertae sedis</taxon>
        <taxon>Mucoromycota</taxon>
        <taxon>Glomeromycotina</taxon>
        <taxon>Glomeromycetes</taxon>
        <taxon>Archaeosporales</taxon>
        <taxon>Ambisporaceae</taxon>
        <taxon>Ambispora</taxon>
    </lineage>
</organism>
<evidence type="ECO:0000313" key="2">
    <source>
        <dbReference type="EMBL" id="CAG8584772.1"/>
    </source>
</evidence>
<gene>
    <name evidence="2" type="ORF">ALEPTO_LOCUS7433</name>
</gene>
<feature type="region of interest" description="Disordered" evidence="1">
    <location>
        <begin position="232"/>
        <end position="277"/>
    </location>
</feature>
<proteinExistence type="predicted"/>
<feature type="compositionally biased region" description="Low complexity" evidence="1">
    <location>
        <begin position="267"/>
        <end position="277"/>
    </location>
</feature>
<keyword evidence="3" id="KW-1185">Reference proteome</keyword>
<dbReference type="EMBL" id="CAJVPS010003205">
    <property type="protein sequence ID" value="CAG8584772.1"/>
    <property type="molecule type" value="Genomic_DNA"/>
</dbReference>
<evidence type="ECO:0000256" key="1">
    <source>
        <dbReference type="SAM" id="MobiDB-lite"/>
    </source>
</evidence>
<protein>
    <submittedName>
        <fullName evidence="2">14283_t:CDS:1</fullName>
    </submittedName>
</protein>
<accession>A0A9N9BZ16</accession>
<dbReference type="Proteomes" id="UP000789508">
    <property type="component" value="Unassembled WGS sequence"/>
</dbReference>
<dbReference type="OrthoDB" id="2410163at2759"/>
<evidence type="ECO:0000313" key="3">
    <source>
        <dbReference type="Proteomes" id="UP000789508"/>
    </source>
</evidence>
<reference evidence="2" key="1">
    <citation type="submission" date="2021-06" db="EMBL/GenBank/DDBJ databases">
        <authorList>
            <person name="Kallberg Y."/>
            <person name="Tangrot J."/>
            <person name="Rosling A."/>
        </authorList>
    </citation>
    <scope>NUCLEOTIDE SEQUENCE</scope>
    <source>
        <strain evidence="2">FL130A</strain>
    </source>
</reference>